<comment type="caution">
    <text evidence="1">The sequence shown here is derived from an EMBL/GenBank/DDBJ whole genome shotgun (WGS) entry which is preliminary data.</text>
</comment>
<dbReference type="EMBL" id="BARS01050937">
    <property type="protein sequence ID" value="GAG52461.1"/>
    <property type="molecule type" value="Genomic_DNA"/>
</dbReference>
<protein>
    <submittedName>
        <fullName evidence="1">Uncharacterized protein</fullName>
    </submittedName>
</protein>
<reference evidence="1" key="1">
    <citation type="journal article" date="2014" name="Front. Microbiol.">
        <title>High frequency of phylogenetically diverse reductive dehalogenase-homologous genes in deep subseafloor sedimentary metagenomes.</title>
        <authorList>
            <person name="Kawai M."/>
            <person name="Futagami T."/>
            <person name="Toyoda A."/>
            <person name="Takaki Y."/>
            <person name="Nishi S."/>
            <person name="Hori S."/>
            <person name="Arai W."/>
            <person name="Tsubouchi T."/>
            <person name="Morono Y."/>
            <person name="Uchiyama I."/>
            <person name="Ito T."/>
            <person name="Fujiyama A."/>
            <person name="Inagaki F."/>
            <person name="Takami H."/>
        </authorList>
    </citation>
    <scope>NUCLEOTIDE SEQUENCE</scope>
    <source>
        <strain evidence="1">Expedition CK06-06</strain>
    </source>
</reference>
<organism evidence="1">
    <name type="scientific">marine sediment metagenome</name>
    <dbReference type="NCBI Taxonomy" id="412755"/>
    <lineage>
        <taxon>unclassified sequences</taxon>
        <taxon>metagenomes</taxon>
        <taxon>ecological metagenomes</taxon>
    </lineage>
</organism>
<feature type="non-terminal residue" evidence="1">
    <location>
        <position position="62"/>
    </location>
</feature>
<dbReference type="AlphaFoldDB" id="X0ZWQ4"/>
<accession>X0ZWQ4</accession>
<evidence type="ECO:0000313" key="1">
    <source>
        <dbReference type="EMBL" id="GAG52461.1"/>
    </source>
</evidence>
<name>X0ZWQ4_9ZZZZ</name>
<proteinExistence type="predicted"/>
<gene>
    <name evidence="1" type="ORF">S01H1_75958</name>
</gene>
<sequence>MILRDKLNIMVETTIIDDEGYNLITWTDGPNTINCEYMHSSGKIDLREYGITDVTRSVLVFV</sequence>